<dbReference type="CDD" id="cd20557">
    <property type="entry name" value="CYCLIN_ScPCL1-like"/>
    <property type="match status" value="1"/>
</dbReference>
<dbReference type="Gene3D" id="1.10.472.10">
    <property type="entry name" value="Cyclin-like"/>
    <property type="match status" value="1"/>
</dbReference>
<dbReference type="Pfam" id="PF08613">
    <property type="entry name" value="Cyclin"/>
    <property type="match status" value="1"/>
</dbReference>
<organism evidence="2 3">
    <name type="scientific">Pholiota conissans</name>
    <dbReference type="NCBI Taxonomy" id="109636"/>
    <lineage>
        <taxon>Eukaryota</taxon>
        <taxon>Fungi</taxon>
        <taxon>Dikarya</taxon>
        <taxon>Basidiomycota</taxon>
        <taxon>Agaricomycotina</taxon>
        <taxon>Agaricomycetes</taxon>
        <taxon>Agaricomycetidae</taxon>
        <taxon>Agaricales</taxon>
        <taxon>Agaricineae</taxon>
        <taxon>Strophariaceae</taxon>
        <taxon>Pholiota</taxon>
    </lineage>
</organism>
<name>A0A9P5Z6Z2_9AGAR</name>
<dbReference type="GO" id="GO:0000307">
    <property type="term" value="C:cyclin-dependent protein kinase holoenzyme complex"/>
    <property type="evidence" value="ECO:0007669"/>
    <property type="project" value="TreeGrafter"/>
</dbReference>
<dbReference type="GO" id="GO:0016538">
    <property type="term" value="F:cyclin-dependent protein serine/threonine kinase regulator activity"/>
    <property type="evidence" value="ECO:0007669"/>
    <property type="project" value="TreeGrafter"/>
</dbReference>
<dbReference type="OrthoDB" id="244495at2759"/>
<protein>
    <recommendedName>
        <fullName evidence="4">Cyclin</fullName>
    </recommendedName>
</protein>
<dbReference type="SUPFAM" id="SSF47954">
    <property type="entry name" value="Cyclin-like"/>
    <property type="match status" value="1"/>
</dbReference>
<evidence type="ECO:0000256" key="1">
    <source>
        <dbReference type="SAM" id="MobiDB-lite"/>
    </source>
</evidence>
<accession>A0A9P5Z6Z2</accession>
<reference evidence="2" key="1">
    <citation type="submission" date="2020-11" db="EMBL/GenBank/DDBJ databases">
        <authorList>
            <consortium name="DOE Joint Genome Institute"/>
            <person name="Ahrendt S."/>
            <person name="Riley R."/>
            <person name="Andreopoulos W."/>
            <person name="Labutti K."/>
            <person name="Pangilinan J."/>
            <person name="Ruiz-Duenas F.J."/>
            <person name="Barrasa J.M."/>
            <person name="Sanchez-Garcia M."/>
            <person name="Camarero S."/>
            <person name="Miyauchi S."/>
            <person name="Serrano A."/>
            <person name="Linde D."/>
            <person name="Babiker R."/>
            <person name="Drula E."/>
            <person name="Ayuso-Fernandez I."/>
            <person name="Pacheco R."/>
            <person name="Padilla G."/>
            <person name="Ferreira P."/>
            <person name="Barriuso J."/>
            <person name="Kellner H."/>
            <person name="Castanera R."/>
            <person name="Alfaro M."/>
            <person name="Ramirez L."/>
            <person name="Pisabarro A.G."/>
            <person name="Kuo A."/>
            <person name="Tritt A."/>
            <person name="Lipzen A."/>
            <person name="He G."/>
            <person name="Yan M."/>
            <person name="Ng V."/>
            <person name="Cullen D."/>
            <person name="Martin F."/>
            <person name="Rosso M.-N."/>
            <person name="Henrissat B."/>
            <person name="Hibbett D."/>
            <person name="Martinez A.T."/>
            <person name="Grigoriev I.V."/>
        </authorList>
    </citation>
    <scope>NUCLEOTIDE SEQUENCE</scope>
    <source>
        <strain evidence="2">CIRM-BRFM 674</strain>
    </source>
</reference>
<dbReference type="GO" id="GO:0005634">
    <property type="term" value="C:nucleus"/>
    <property type="evidence" value="ECO:0007669"/>
    <property type="project" value="TreeGrafter"/>
</dbReference>
<feature type="non-terminal residue" evidence="2">
    <location>
        <position position="163"/>
    </location>
</feature>
<keyword evidence="3" id="KW-1185">Reference proteome</keyword>
<dbReference type="PANTHER" id="PTHR15615">
    <property type="match status" value="1"/>
</dbReference>
<sequence length="163" mass="17916">MVIETPPATPPNQSAVLSNGNGSDGLFASPVSLPAAVPSLKGSKNSAPSTLQLRATPTFVSFMQKLLETTQVSQSVIVLSLHYIFRLKEKNKYTPAQPGSEFRIAVAGLMMGNKFLDDNTYTNKTWSEVSGIDLAEINHMEREFLLGVDFNLYVDKVTYESWL</sequence>
<gene>
    <name evidence="2" type="ORF">BDN70DRAFT_803805</name>
</gene>
<comment type="caution">
    <text evidence="2">The sequence shown here is derived from an EMBL/GenBank/DDBJ whole genome shotgun (WGS) entry which is preliminary data.</text>
</comment>
<proteinExistence type="predicted"/>
<dbReference type="InterPro" id="IPR036915">
    <property type="entry name" value="Cyclin-like_sf"/>
</dbReference>
<dbReference type="GO" id="GO:0019901">
    <property type="term" value="F:protein kinase binding"/>
    <property type="evidence" value="ECO:0007669"/>
    <property type="project" value="InterPro"/>
</dbReference>
<dbReference type="EMBL" id="MU155181">
    <property type="protein sequence ID" value="KAF9481250.1"/>
    <property type="molecule type" value="Genomic_DNA"/>
</dbReference>
<dbReference type="PANTHER" id="PTHR15615:SF27">
    <property type="entry name" value="PHO85 CYCLIN CLG1"/>
    <property type="match status" value="1"/>
</dbReference>
<feature type="compositionally biased region" description="Polar residues" evidence="1">
    <location>
        <begin position="11"/>
        <end position="20"/>
    </location>
</feature>
<dbReference type="Proteomes" id="UP000807469">
    <property type="component" value="Unassembled WGS sequence"/>
</dbReference>
<feature type="region of interest" description="Disordered" evidence="1">
    <location>
        <begin position="1"/>
        <end position="20"/>
    </location>
</feature>
<evidence type="ECO:0008006" key="4">
    <source>
        <dbReference type="Google" id="ProtNLM"/>
    </source>
</evidence>
<dbReference type="AlphaFoldDB" id="A0A9P5Z6Z2"/>
<evidence type="ECO:0000313" key="2">
    <source>
        <dbReference type="EMBL" id="KAF9481250.1"/>
    </source>
</evidence>
<dbReference type="InterPro" id="IPR013922">
    <property type="entry name" value="Cyclin_PHO80-like"/>
</dbReference>
<evidence type="ECO:0000313" key="3">
    <source>
        <dbReference type="Proteomes" id="UP000807469"/>
    </source>
</evidence>